<protein>
    <recommendedName>
        <fullName evidence="7">EamA domain-containing protein</fullName>
    </recommendedName>
</protein>
<keyword evidence="9" id="KW-1185">Reference proteome</keyword>
<keyword evidence="4 6" id="KW-1133">Transmembrane helix</keyword>
<feature type="transmembrane region" description="Helical" evidence="6">
    <location>
        <begin position="93"/>
        <end position="110"/>
    </location>
</feature>
<dbReference type="eggNOG" id="COG0697">
    <property type="taxonomic scope" value="Bacteria"/>
</dbReference>
<gene>
    <name evidence="8" type="ORF">Desaf_1498</name>
</gene>
<feature type="domain" description="EamA" evidence="7">
    <location>
        <begin position="16"/>
        <end position="137"/>
    </location>
</feature>
<feature type="transmembrane region" description="Helical" evidence="6">
    <location>
        <begin position="68"/>
        <end position="87"/>
    </location>
</feature>
<feature type="transmembrane region" description="Helical" evidence="6">
    <location>
        <begin position="122"/>
        <end position="139"/>
    </location>
</feature>
<evidence type="ECO:0000256" key="2">
    <source>
        <dbReference type="ARBA" id="ARBA00022475"/>
    </source>
</evidence>
<accession>F3Z0L1</accession>
<dbReference type="PANTHER" id="PTHR42920:SF5">
    <property type="entry name" value="EAMA DOMAIN-CONTAINING PROTEIN"/>
    <property type="match status" value="1"/>
</dbReference>
<feature type="transmembrane region" description="Helical" evidence="6">
    <location>
        <begin position="231"/>
        <end position="253"/>
    </location>
</feature>
<evidence type="ECO:0000259" key="7">
    <source>
        <dbReference type="Pfam" id="PF00892"/>
    </source>
</evidence>
<evidence type="ECO:0000313" key="9">
    <source>
        <dbReference type="Proteomes" id="UP000007844"/>
    </source>
</evidence>
<dbReference type="EMBL" id="CP003221">
    <property type="protein sequence ID" value="EGJ49835.1"/>
    <property type="molecule type" value="Genomic_DNA"/>
</dbReference>
<keyword evidence="5 6" id="KW-0472">Membrane</keyword>
<evidence type="ECO:0000256" key="6">
    <source>
        <dbReference type="SAM" id="Phobius"/>
    </source>
</evidence>
<keyword evidence="3 6" id="KW-0812">Transmembrane</keyword>
<dbReference type="STRING" id="690850.Desaf_1498"/>
<name>F3Z0L1_DESAF</name>
<dbReference type="GO" id="GO:0005886">
    <property type="term" value="C:plasma membrane"/>
    <property type="evidence" value="ECO:0007669"/>
    <property type="project" value="UniProtKB-SubCell"/>
</dbReference>
<dbReference type="RefSeq" id="WP_014259620.1">
    <property type="nucleotide sequence ID" value="NC_016629.1"/>
</dbReference>
<dbReference type="Pfam" id="PF00892">
    <property type="entry name" value="EamA"/>
    <property type="match status" value="2"/>
</dbReference>
<dbReference type="InterPro" id="IPR000620">
    <property type="entry name" value="EamA_dom"/>
</dbReference>
<feature type="transmembrane region" description="Helical" evidence="6">
    <location>
        <begin position="259"/>
        <end position="278"/>
    </location>
</feature>
<comment type="subcellular location">
    <subcellularLocation>
        <location evidence="1">Cell membrane</location>
        <topology evidence="1">Multi-pass membrane protein</topology>
    </subcellularLocation>
</comment>
<dbReference type="SUPFAM" id="SSF103481">
    <property type="entry name" value="Multidrug resistance efflux transporter EmrE"/>
    <property type="match status" value="2"/>
</dbReference>
<evidence type="ECO:0000256" key="5">
    <source>
        <dbReference type="ARBA" id="ARBA00023136"/>
    </source>
</evidence>
<dbReference type="KEGG" id="daf:Desaf_1498"/>
<evidence type="ECO:0000256" key="3">
    <source>
        <dbReference type="ARBA" id="ARBA00022692"/>
    </source>
</evidence>
<evidence type="ECO:0000256" key="1">
    <source>
        <dbReference type="ARBA" id="ARBA00004651"/>
    </source>
</evidence>
<dbReference type="PANTHER" id="PTHR42920">
    <property type="entry name" value="OS03G0707200 PROTEIN-RELATED"/>
    <property type="match status" value="1"/>
</dbReference>
<feature type="transmembrane region" description="Helical" evidence="6">
    <location>
        <begin position="145"/>
        <end position="167"/>
    </location>
</feature>
<dbReference type="AlphaFoldDB" id="F3Z0L1"/>
<evidence type="ECO:0000313" key="8">
    <source>
        <dbReference type="EMBL" id="EGJ49835.1"/>
    </source>
</evidence>
<proteinExistence type="predicted"/>
<dbReference type="Proteomes" id="UP000007844">
    <property type="component" value="Chromosome"/>
</dbReference>
<feature type="transmembrane region" description="Helical" evidence="6">
    <location>
        <begin position="179"/>
        <end position="198"/>
    </location>
</feature>
<reference evidence="8 9" key="1">
    <citation type="journal article" date="2011" name="J. Bacteriol.">
        <title>Genome sequence of the mercury-methylating and pleomorphic Desulfovibrio africanus Strain Walvis Bay.</title>
        <authorList>
            <person name="Brown S.D."/>
            <person name="Wall J.D."/>
            <person name="Kucken A.M."/>
            <person name="Gilmour C.C."/>
            <person name="Podar M."/>
            <person name="Brandt C.C."/>
            <person name="Teshima H."/>
            <person name="Detter J.C."/>
            <person name="Han C.S."/>
            <person name="Land M.L."/>
            <person name="Lucas S."/>
            <person name="Han J."/>
            <person name="Pennacchio L."/>
            <person name="Nolan M."/>
            <person name="Pitluck S."/>
            <person name="Woyke T."/>
            <person name="Goodwin L."/>
            <person name="Palumbo A.V."/>
            <person name="Elias D.A."/>
        </authorList>
    </citation>
    <scope>NUCLEOTIDE SEQUENCE [LARGE SCALE GENOMIC DNA]</scope>
    <source>
        <strain evidence="8 9">Walvis Bay</strain>
    </source>
</reference>
<organism evidence="8 9">
    <name type="scientific">Desulfocurvibacter africanus subsp. africanus str. Walvis Bay</name>
    <dbReference type="NCBI Taxonomy" id="690850"/>
    <lineage>
        <taxon>Bacteria</taxon>
        <taxon>Pseudomonadati</taxon>
        <taxon>Thermodesulfobacteriota</taxon>
        <taxon>Desulfovibrionia</taxon>
        <taxon>Desulfovibrionales</taxon>
        <taxon>Desulfovibrionaceae</taxon>
        <taxon>Desulfocurvibacter</taxon>
    </lineage>
</organism>
<sequence>MAHIDSESHASPLRPILALALTAAMWSSGGVLIKLVDLPPLAVAGLRSTVCALLLIALRGLPARPRDAAQIGAALAYAATVILFVSATKLTTAANAILLQFTAPIYVALLAPRILGERTTALDWLATAMVMAGMGLFFVDKLDFSGFWGNMAGLASGVSFGFMVLFLRKQKDGSPYGSLVWGNILAAAVCLPFCFEKTPGLSDVAGLLLLGVFQLGLPYLLYAWAVRQVSAMVAVLVPVVEPLLNPVWVYLILSERPGPWAMIGGAVVLIAVTGRSLLPMLLRPRSQMAHDSLG</sequence>
<feature type="transmembrane region" description="Helical" evidence="6">
    <location>
        <begin position="41"/>
        <end position="61"/>
    </location>
</feature>
<evidence type="ECO:0000256" key="4">
    <source>
        <dbReference type="ARBA" id="ARBA00022989"/>
    </source>
</evidence>
<dbReference type="InterPro" id="IPR037185">
    <property type="entry name" value="EmrE-like"/>
</dbReference>
<feature type="transmembrane region" description="Helical" evidence="6">
    <location>
        <begin position="204"/>
        <end position="224"/>
    </location>
</feature>
<keyword evidence="2" id="KW-1003">Cell membrane</keyword>
<dbReference type="InterPro" id="IPR051258">
    <property type="entry name" value="Diverse_Substrate_Transporter"/>
</dbReference>
<feature type="domain" description="EamA" evidence="7">
    <location>
        <begin position="148"/>
        <end position="273"/>
    </location>
</feature>
<feature type="transmembrane region" description="Helical" evidence="6">
    <location>
        <begin position="16"/>
        <end position="35"/>
    </location>
</feature>
<dbReference type="HOGENOM" id="CLU_033863_17_2_7"/>